<evidence type="ECO:0000256" key="2">
    <source>
        <dbReference type="SAM" id="Phobius"/>
    </source>
</evidence>
<proteinExistence type="predicted"/>
<feature type="transmembrane region" description="Helical" evidence="2">
    <location>
        <begin position="51"/>
        <end position="71"/>
    </location>
</feature>
<evidence type="ECO:0000313" key="3">
    <source>
        <dbReference type="EMBL" id="NGQ91901.1"/>
    </source>
</evidence>
<dbReference type="AlphaFoldDB" id="A0A6M1UAE4"/>
<feature type="transmembrane region" description="Helical" evidence="2">
    <location>
        <begin position="91"/>
        <end position="110"/>
    </location>
</feature>
<feature type="transmembrane region" description="Helical" evidence="2">
    <location>
        <begin position="116"/>
        <end position="136"/>
    </location>
</feature>
<dbReference type="RefSeq" id="WP_165050963.1">
    <property type="nucleotide sequence ID" value="NZ_JAALFE010000012.1"/>
</dbReference>
<reference evidence="3 4" key="1">
    <citation type="submission" date="2020-02" db="EMBL/GenBank/DDBJ databases">
        <title>Rhodobacter translucens sp. nov., a novel bacterium isolated from activated sludge.</title>
        <authorList>
            <person name="Liu J."/>
        </authorList>
    </citation>
    <scope>NUCLEOTIDE SEQUENCE [LARGE SCALE GENOMIC DNA]</scope>
    <source>
        <strain evidence="3 4">HX-7-19</strain>
    </source>
</reference>
<organism evidence="3 4">
    <name type="scientific">Paragemmobacter kunshanensis</name>
    <dbReference type="NCBI Taxonomy" id="2583234"/>
    <lineage>
        <taxon>Bacteria</taxon>
        <taxon>Pseudomonadati</taxon>
        <taxon>Pseudomonadota</taxon>
        <taxon>Alphaproteobacteria</taxon>
        <taxon>Rhodobacterales</taxon>
        <taxon>Paracoccaceae</taxon>
        <taxon>Paragemmobacter</taxon>
    </lineage>
</organism>
<feature type="compositionally biased region" description="Polar residues" evidence="1">
    <location>
        <begin position="171"/>
        <end position="185"/>
    </location>
</feature>
<sequence>MTAAPAALSGKARPFLRFGWRASPGSRASRDYIALHGLALALPLFRLPESLTQALVIAAITSLYLLALWLLGAGLRAESGEAPSSAPATRLPLKTVSAVIMGLAVAAAFASNGTALPATLLCGGLAFGLHLLAFGLDGRNPYAADDMAHDMAEDPATAPPPDQADHRSATDSDPTSARPSANETATDPARAELGRIQAALAPCDDAAIRAATADLARAIHSLAASLGPDPADRPFARRALALWLPALADAADHFAPRDAARPDPARRSELAATLARVAARLDDLVA</sequence>
<keyword evidence="2" id="KW-1133">Transmembrane helix</keyword>
<keyword evidence="4" id="KW-1185">Reference proteome</keyword>
<keyword evidence="2" id="KW-0812">Transmembrane</keyword>
<evidence type="ECO:0000313" key="4">
    <source>
        <dbReference type="Proteomes" id="UP000474758"/>
    </source>
</evidence>
<accession>A0A6M1UAE4</accession>
<feature type="region of interest" description="Disordered" evidence="1">
    <location>
        <begin position="151"/>
        <end position="188"/>
    </location>
</feature>
<dbReference type="Proteomes" id="UP000474758">
    <property type="component" value="Unassembled WGS sequence"/>
</dbReference>
<gene>
    <name evidence="3" type="ORF">G5V65_13435</name>
</gene>
<evidence type="ECO:0000256" key="1">
    <source>
        <dbReference type="SAM" id="MobiDB-lite"/>
    </source>
</evidence>
<protein>
    <submittedName>
        <fullName evidence="3">Uncharacterized protein</fullName>
    </submittedName>
</protein>
<dbReference type="EMBL" id="JAALFE010000012">
    <property type="protein sequence ID" value="NGQ91901.1"/>
    <property type="molecule type" value="Genomic_DNA"/>
</dbReference>
<keyword evidence="2" id="KW-0472">Membrane</keyword>
<name>A0A6M1UAE4_9RHOB</name>
<comment type="caution">
    <text evidence="3">The sequence shown here is derived from an EMBL/GenBank/DDBJ whole genome shotgun (WGS) entry which is preliminary data.</text>
</comment>